<name>A0A3M7L584_AUXPR</name>
<evidence type="ECO:0000256" key="3">
    <source>
        <dbReference type="ARBA" id="ARBA00004496"/>
    </source>
</evidence>
<evidence type="ECO:0000256" key="10">
    <source>
        <dbReference type="ARBA" id="ARBA00022801"/>
    </source>
</evidence>
<dbReference type="Pfam" id="PF04857">
    <property type="entry name" value="CAF1"/>
    <property type="match status" value="2"/>
</dbReference>
<evidence type="ECO:0000256" key="9">
    <source>
        <dbReference type="ARBA" id="ARBA00022723"/>
    </source>
</evidence>
<comment type="subcellular location">
    <subcellularLocation>
        <location evidence="3">Cytoplasm</location>
    </subcellularLocation>
    <subcellularLocation>
        <location evidence="2">Nucleus</location>
    </subcellularLocation>
</comment>
<comment type="similarity">
    <text evidence="4">Belongs to the CAF1 family.</text>
</comment>
<dbReference type="EC" id="3.1.13.4" evidence="6"/>
<proteinExistence type="inferred from homology"/>
<evidence type="ECO:0000256" key="13">
    <source>
        <dbReference type="ARBA" id="ARBA00023015"/>
    </source>
</evidence>
<evidence type="ECO:0000256" key="12">
    <source>
        <dbReference type="ARBA" id="ARBA00022884"/>
    </source>
</evidence>
<dbReference type="SUPFAM" id="SSF53098">
    <property type="entry name" value="Ribonuclease H-like"/>
    <property type="match status" value="1"/>
</dbReference>
<keyword evidence="13" id="KW-0805">Transcription regulation</keyword>
<keyword evidence="15" id="KW-0539">Nucleus</keyword>
<dbReference type="FunFam" id="3.30.420.10:FF:000048">
    <property type="entry name" value="CCR4-associated factor 1, putative"/>
    <property type="match status" value="1"/>
</dbReference>
<protein>
    <recommendedName>
        <fullName evidence="6">poly(A)-specific ribonuclease</fullName>
        <ecNumber evidence="6">3.1.13.4</ecNumber>
    </recommendedName>
</protein>
<dbReference type="InterPro" id="IPR006941">
    <property type="entry name" value="RNase_CAF1"/>
</dbReference>
<keyword evidence="12" id="KW-0694">RNA-binding</keyword>
<sequence length="371" mass="41695">MVVQTQTAAADGSLTGKTPDGDTLRVREVWQHNLEEEMQLIRELISDFPYLAMDTEFPGVVAKPVGNFKKSREFHYQMLRLNVNMLKMIQLGLTFSDHLGNLPRINNELCVWQFNFREFRLNDDIYAQDSIELLKQSGIDFAQNEARGIDIHDFGALLMVSGVVLNEDVRWLTFHSSYDFGYLLRTVTCAPLPNTESDFFELLKIFFPSVYDIKYLMKFCDNLHGGLNKLAETLDVARIGPQHQAGSDSLLTSATFMRLAEKHFKGLAGTQKHENVLYGLGADGNNELLNPEAWDLFVTAALMSSTLNYALVREPRLLDIVDDEWAAETLPDDDIELPAGLKDLSDSSELGEAGVPPEPQGWDELALSSLN</sequence>
<reference evidence="19" key="1">
    <citation type="journal article" date="2018" name="Algal Res.">
        <title>Characterization of plant carbon substrate utilization by Auxenochlorella protothecoides.</title>
        <authorList>
            <person name="Vogler B.W."/>
            <person name="Starkenburg S.R."/>
            <person name="Sudasinghe N."/>
            <person name="Schambach J.Y."/>
            <person name="Rollin J.A."/>
            <person name="Pattathil S."/>
            <person name="Barry A.N."/>
        </authorList>
    </citation>
    <scope>NUCLEOTIDE SEQUENCE [LARGE SCALE GENOMIC DNA]</scope>
    <source>
        <strain evidence="19">UTEX 25</strain>
    </source>
</reference>
<keyword evidence="8" id="KW-0540">Nuclease</keyword>
<evidence type="ECO:0000256" key="7">
    <source>
        <dbReference type="ARBA" id="ARBA00022490"/>
    </source>
</evidence>
<accession>A0A3M7L584</accession>
<dbReference type="EMBL" id="QOKY01000128">
    <property type="protein sequence ID" value="RMZ57254.1"/>
    <property type="molecule type" value="Genomic_DNA"/>
</dbReference>
<evidence type="ECO:0000256" key="17">
    <source>
        <dbReference type="SAM" id="MobiDB-lite"/>
    </source>
</evidence>
<evidence type="ECO:0000313" key="19">
    <source>
        <dbReference type="Proteomes" id="UP000279271"/>
    </source>
</evidence>
<gene>
    <name evidence="18" type="ORF">APUTEX25_004088</name>
</gene>
<evidence type="ECO:0000256" key="2">
    <source>
        <dbReference type="ARBA" id="ARBA00004123"/>
    </source>
</evidence>
<evidence type="ECO:0000256" key="1">
    <source>
        <dbReference type="ARBA" id="ARBA00001663"/>
    </source>
</evidence>
<dbReference type="GO" id="GO:0003723">
    <property type="term" value="F:RNA binding"/>
    <property type="evidence" value="ECO:0007669"/>
    <property type="project" value="UniProtKB-KW"/>
</dbReference>
<comment type="caution">
    <text evidence="18">The sequence shown here is derived from an EMBL/GenBank/DDBJ whole genome shotgun (WGS) entry which is preliminary data.</text>
</comment>
<feature type="region of interest" description="Disordered" evidence="17">
    <location>
        <begin position="1"/>
        <end position="20"/>
    </location>
</feature>
<keyword evidence="7" id="KW-0963">Cytoplasm</keyword>
<dbReference type="GO" id="GO:0004535">
    <property type="term" value="F:poly(A)-specific ribonuclease activity"/>
    <property type="evidence" value="ECO:0007669"/>
    <property type="project" value="UniProtKB-EC"/>
</dbReference>
<evidence type="ECO:0000256" key="14">
    <source>
        <dbReference type="ARBA" id="ARBA00023163"/>
    </source>
</evidence>
<keyword evidence="9" id="KW-0479">Metal-binding</keyword>
<dbReference type="GO" id="GO:0005737">
    <property type="term" value="C:cytoplasm"/>
    <property type="evidence" value="ECO:0007669"/>
    <property type="project" value="UniProtKB-SubCell"/>
</dbReference>
<comment type="catalytic activity">
    <reaction evidence="1">
        <text>Exonucleolytic cleavage of poly(A) to 5'-AMP.</text>
        <dbReference type="EC" id="3.1.13.4"/>
    </reaction>
</comment>
<dbReference type="InterPro" id="IPR039637">
    <property type="entry name" value="CNOT7/CNOT8/Pop2"/>
</dbReference>
<feature type="region of interest" description="Disordered" evidence="17">
    <location>
        <begin position="336"/>
        <end position="371"/>
    </location>
</feature>
<dbReference type="Proteomes" id="UP000279271">
    <property type="component" value="Unassembled WGS sequence"/>
</dbReference>
<dbReference type="Gene3D" id="3.30.420.10">
    <property type="entry name" value="Ribonuclease H-like superfamily/Ribonuclease H"/>
    <property type="match status" value="1"/>
</dbReference>
<dbReference type="AlphaFoldDB" id="A0A3M7L584"/>
<dbReference type="InterPro" id="IPR036397">
    <property type="entry name" value="RNaseH_sf"/>
</dbReference>
<evidence type="ECO:0000256" key="4">
    <source>
        <dbReference type="ARBA" id="ARBA00008372"/>
    </source>
</evidence>
<evidence type="ECO:0000313" key="18">
    <source>
        <dbReference type="EMBL" id="RMZ57254.1"/>
    </source>
</evidence>
<evidence type="ECO:0000256" key="8">
    <source>
        <dbReference type="ARBA" id="ARBA00022722"/>
    </source>
</evidence>
<evidence type="ECO:0000256" key="5">
    <source>
        <dbReference type="ARBA" id="ARBA00011757"/>
    </source>
</evidence>
<dbReference type="GO" id="GO:0030014">
    <property type="term" value="C:CCR4-NOT complex"/>
    <property type="evidence" value="ECO:0007669"/>
    <property type="project" value="InterPro"/>
</dbReference>
<dbReference type="PANTHER" id="PTHR10797">
    <property type="entry name" value="CCR4-NOT TRANSCRIPTION COMPLEX SUBUNIT"/>
    <property type="match status" value="1"/>
</dbReference>
<keyword evidence="11" id="KW-0269">Exonuclease</keyword>
<comment type="function">
    <text evidence="16">Ubiquitous transcription factor required for a diverse set of processes. It is a component of the CCR4 complex involved in the control of gene expression.</text>
</comment>
<evidence type="ECO:0000256" key="16">
    <source>
        <dbReference type="ARBA" id="ARBA00025148"/>
    </source>
</evidence>
<dbReference type="GO" id="GO:0005634">
    <property type="term" value="C:nucleus"/>
    <property type="evidence" value="ECO:0007669"/>
    <property type="project" value="UniProtKB-SubCell"/>
</dbReference>
<evidence type="ECO:0000256" key="6">
    <source>
        <dbReference type="ARBA" id="ARBA00012161"/>
    </source>
</evidence>
<comment type="subunit">
    <text evidence="5">Component of the CCR4-NOT complex, at least composed of CRR4 and CAF1 proteins.</text>
</comment>
<dbReference type="GO" id="GO:0046872">
    <property type="term" value="F:metal ion binding"/>
    <property type="evidence" value="ECO:0007669"/>
    <property type="project" value="UniProtKB-KW"/>
</dbReference>
<keyword evidence="10" id="KW-0378">Hydrolase</keyword>
<keyword evidence="14" id="KW-0804">Transcription</keyword>
<evidence type="ECO:0000256" key="15">
    <source>
        <dbReference type="ARBA" id="ARBA00023242"/>
    </source>
</evidence>
<organism evidence="18 19">
    <name type="scientific">Auxenochlorella protothecoides</name>
    <name type="common">Green microalga</name>
    <name type="synonym">Chlorella protothecoides</name>
    <dbReference type="NCBI Taxonomy" id="3075"/>
    <lineage>
        <taxon>Eukaryota</taxon>
        <taxon>Viridiplantae</taxon>
        <taxon>Chlorophyta</taxon>
        <taxon>core chlorophytes</taxon>
        <taxon>Trebouxiophyceae</taxon>
        <taxon>Chlorellales</taxon>
        <taxon>Chlorellaceae</taxon>
        <taxon>Auxenochlorella</taxon>
    </lineage>
</organism>
<evidence type="ECO:0000256" key="11">
    <source>
        <dbReference type="ARBA" id="ARBA00022839"/>
    </source>
</evidence>
<dbReference type="InterPro" id="IPR012337">
    <property type="entry name" value="RNaseH-like_sf"/>
</dbReference>